<dbReference type="Proteomes" id="UP000635565">
    <property type="component" value="Unassembled WGS sequence"/>
</dbReference>
<evidence type="ECO:0000313" key="4">
    <source>
        <dbReference type="EMBL" id="GHO88668.1"/>
    </source>
</evidence>
<sequence>MDAKKKTLRASEQKEAERAAWRKQSAHLPSQDLVFVDETGAHIAMTPLYAYAPRGARAVGKVPRNYGAIITTIASLSPSGMGPALVLDGAADSAAFTVYVEQLLAPSLRPGQIVILDNLSIHLGPRVKQAIEARGCRLLFLPAYSPDFSPIEEAFSKLKTLLRRAGARSREALQEAIATALDCITSADALGWFTHCGYPLARSTDKVQSL</sequence>
<evidence type="ECO:0000313" key="5">
    <source>
        <dbReference type="Proteomes" id="UP000635565"/>
    </source>
</evidence>
<name>A0ABQ3VTF7_9CHLR</name>
<dbReference type="EMBL" id="BNJJ01000012">
    <property type="protein sequence ID" value="GHO86310.1"/>
    <property type="molecule type" value="Genomic_DNA"/>
</dbReference>
<dbReference type="EMBL" id="BNJJ01000026">
    <property type="protein sequence ID" value="GHO88668.1"/>
    <property type="molecule type" value="Genomic_DNA"/>
</dbReference>
<accession>A0ABQ3VTF7</accession>
<dbReference type="Gene3D" id="3.30.420.10">
    <property type="entry name" value="Ribonuclease H-like superfamily/Ribonuclease H"/>
    <property type="match status" value="1"/>
</dbReference>
<evidence type="ECO:0000313" key="3">
    <source>
        <dbReference type="EMBL" id="GHO88561.1"/>
    </source>
</evidence>
<evidence type="ECO:0000313" key="2">
    <source>
        <dbReference type="EMBL" id="GHO86310.1"/>
    </source>
</evidence>
<dbReference type="InterPro" id="IPR038717">
    <property type="entry name" value="Tc1-like_DDE_dom"/>
</dbReference>
<keyword evidence="5" id="KW-1185">Reference proteome</keyword>
<dbReference type="NCBIfam" id="NF033545">
    <property type="entry name" value="transpos_IS630"/>
    <property type="match status" value="1"/>
</dbReference>
<evidence type="ECO:0000259" key="1">
    <source>
        <dbReference type="Pfam" id="PF13358"/>
    </source>
</evidence>
<organism evidence="4 5">
    <name type="scientific">Dictyobacter formicarum</name>
    <dbReference type="NCBI Taxonomy" id="2778368"/>
    <lineage>
        <taxon>Bacteria</taxon>
        <taxon>Bacillati</taxon>
        <taxon>Chloroflexota</taxon>
        <taxon>Ktedonobacteria</taxon>
        <taxon>Ktedonobacterales</taxon>
        <taxon>Dictyobacteraceae</taxon>
        <taxon>Dictyobacter</taxon>
    </lineage>
</organism>
<dbReference type="RefSeq" id="WP_236022994.1">
    <property type="nucleotide sequence ID" value="NZ_BNJJ01000012.1"/>
</dbReference>
<comment type="caution">
    <text evidence="4">The sequence shown here is derived from an EMBL/GenBank/DDBJ whole genome shotgun (WGS) entry which is preliminary data.</text>
</comment>
<gene>
    <name evidence="2" type="ORF">KSZ_43160</name>
    <name evidence="3" type="ORF">KSZ_65670</name>
    <name evidence="4" type="ORF">KSZ_66740</name>
</gene>
<feature type="domain" description="Tc1-like transposase DDE" evidence="1">
    <location>
        <begin position="32"/>
        <end position="173"/>
    </location>
</feature>
<dbReference type="PANTHER" id="PTHR46564:SF1">
    <property type="entry name" value="TRANSPOSASE"/>
    <property type="match status" value="1"/>
</dbReference>
<proteinExistence type="predicted"/>
<dbReference type="InterPro" id="IPR047655">
    <property type="entry name" value="Transpos_IS630-like"/>
</dbReference>
<dbReference type="InterPro" id="IPR036397">
    <property type="entry name" value="RNaseH_sf"/>
</dbReference>
<protein>
    <recommendedName>
        <fullName evidence="1">Tc1-like transposase DDE domain-containing protein</fullName>
    </recommendedName>
</protein>
<reference evidence="4 5" key="1">
    <citation type="journal article" date="2021" name="Int. J. Syst. Evol. Microbiol.">
        <title>Reticulibacter mediterranei gen. nov., sp. nov., within the new family Reticulibacteraceae fam. nov., and Ktedonospora formicarum gen. nov., sp. nov., Ktedonobacter robiniae sp. nov., Dictyobacter formicarum sp. nov. and Dictyobacter arantiisoli sp. nov., belonging to the class Ktedonobacteria.</title>
        <authorList>
            <person name="Yabe S."/>
            <person name="Zheng Y."/>
            <person name="Wang C.M."/>
            <person name="Sakai Y."/>
            <person name="Abe K."/>
            <person name="Yokota A."/>
            <person name="Donadio S."/>
            <person name="Cavaletti L."/>
            <person name="Monciardini P."/>
        </authorList>
    </citation>
    <scope>NUCLEOTIDE SEQUENCE [LARGE SCALE GENOMIC DNA]</scope>
    <source>
        <strain evidence="4 5">SOSP1-9</strain>
    </source>
</reference>
<dbReference type="Pfam" id="PF13358">
    <property type="entry name" value="DDE_3"/>
    <property type="match status" value="1"/>
</dbReference>
<dbReference type="EMBL" id="BNJJ01000025">
    <property type="protein sequence ID" value="GHO88561.1"/>
    <property type="molecule type" value="Genomic_DNA"/>
</dbReference>
<dbReference type="PANTHER" id="PTHR46564">
    <property type="entry name" value="TRANSPOSASE"/>
    <property type="match status" value="1"/>
</dbReference>